<evidence type="ECO:0000313" key="2">
    <source>
        <dbReference type="Proteomes" id="UP001556367"/>
    </source>
</evidence>
<reference evidence="2" key="1">
    <citation type="submission" date="2024-06" db="EMBL/GenBank/DDBJ databases">
        <title>Multi-omics analyses provide insights into the biosynthesis of the anticancer antibiotic pleurotin in Hohenbuehelia grisea.</title>
        <authorList>
            <person name="Weaver J.A."/>
            <person name="Alberti F."/>
        </authorList>
    </citation>
    <scope>NUCLEOTIDE SEQUENCE [LARGE SCALE GENOMIC DNA]</scope>
    <source>
        <strain evidence="2">T-177</strain>
    </source>
</reference>
<dbReference type="EMBL" id="JASNQZ010000008">
    <property type="protein sequence ID" value="KAL0953655.1"/>
    <property type="molecule type" value="Genomic_DNA"/>
</dbReference>
<name>A0ABR3JDT9_9AGAR</name>
<keyword evidence="2" id="KW-1185">Reference proteome</keyword>
<sequence>MQFKFVVVAITFATASLSAALPILVSKTLLQRAPHPQLAGLPVSIVSAPSGVDSESVFAQLRQILNGGWRRDVTSNTVLESGVISFETFRSSIRGFLDQLSRMSALQRREPQDGSPVESFVLRWVDHDKMNDQFFAFLETL</sequence>
<organism evidence="1 2">
    <name type="scientific">Hohenbuehelia grisea</name>
    <dbReference type="NCBI Taxonomy" id="104357"/>
    <lineage>
        <taxon>Eukaryota</taxon>
        <taxon>Fungi</taxon>
        <taxon>Dikarya</taxon>
        <taxon>Basidiomycota</taxon>
        <taxon>Agaricomycotina</taxon>
        <taxon>Agaricomycetes</taxon>
        <taxon>Agaricomycetidae</taxon>
        <taxon>Agaricales</taxon>
        <taxon>Pleurotineae</taxon>
        <taxon>Pleurotaceae</taxon>
        <taxon>Hohenbuehelia</taxon>
    </lineage>
</organism>
<proteinExistence type="predicted"/>
<protein>
    <submittedName>
        <fullName evidence="1">Uncharacterized protein</fullName>
    </submittedName>
</protein>
<gene>
    <name evidence="1" type="ORF">HGRIS_004857</name>
</gene>
<dbReference type="Proteomes" id="UP001556367">
    <property type="component" value="Unassembled WGS sequence"/>
</dbReference>
<comment type="caution">
    <text evidence="1">The sequence shown here is derived from an EMBL/GenBank/DDBJ whole genome shotgun (WGS) entry which is preliminary data.</text>
</comment>
<accession>A0ABR3JDT9</accession>
<evidence type="ECO:0000313" key="1">
    <source>
        <dbReference type="EMBL" id="KAL0953655.1"/>
    </source>
</evidence>